<evidence type="ECO:0000256" key="4">
    <source>
        <dbReference type="ARBA" id="ARBA00023143"/>
    </source>
</evidence>
<dbReference type="GO" id="GO:0030694">
    <property type="term" value="C:bacterial-type flagellum basal body, rod"/>
    <property type="evidence" value="ECO:0007669"/>
    <property type="project" value="InterPro"/>
</dbReference>
<evidence type="ECO:0000256" key="6">
    <source>
        <dbReference type="PIRNR" id="PIRNR002889"/>
    </source>
</evidence>
<keyword evidence="4 6" id="KW-0975">Bacterial flagellum</keyword>
<organism evidence="7 8">
    <name type="scientific">Hydrogenispora ethanolica</name>
    <dbReference type="NCBI Taxonomy" id="1082276"/>
    <lineage>
        <taxon>Bacteria</taxon>
        <taxon>Bacillati</taxon>
        <taxon>Bacillota</taxon>
        <taxon>Hydrogenispora</taxon>
    </lineage>
</organism>
<reference evidence="7 8" key="1">
    <citation type="submission" date="2019-03" db="EMBL/GenBank/DDBJ databases">
        <title>Genomic Encyclopedia of Type Strains, Phase IV (KMG-IV): sequencing the most valuable type-strain genomes for metagenomic binning, comparative biology and taxonomic classification.</title>
        <authorList>
            <person name="Goeker M."/>
        </authorList>
    </citation>
    <scope>NUCLEOTIDE SEQUENCE [LARGE SCALE GENOMIC DNA]</scope>
    <source>
        <strain evidence="7 8">LX-B</strain>
    </source>
</reference>
<comment type="subunit">
    <text evidence="6">The basal body constitutes a major portion of the flagellar organelle and consists of a number of rings mounted on a central rod.</text>
</comment>
<keyword evidence="8" id="KW-1185">Reference proteome</keyword>
<comment type="caution">
    <text evidence="7">The sequence shown here is derived from an EMBL/GenBank/DDBJ whole genome shotgun (WGS) entry which is preliminary data.</text>
</comment>
<dbReference type="AlphaFoldDB" id="A0A4R1RKF4"/>
<evidence type="ECO:0000256" key="2">
    <source>
        <dbReference type="ARBA" id="ARBA00009677"/>
    </source>
</evidence>
<comment type="subcellular location">
    <subcellularLocation>
        <location evidence="1 6">Bacterial flagellum basal body</location>
    </subcellularLocation>
</comment>
<gene>
    <name evidence="7" type="ORF">EDC14_101579</name>
</gene>
<dbReference type="OrthoDB" id="9792068at2"/>
<evidence type="ECO:0000256" key="3">
    <source>
        <dbReference type="ARBA" id="ARBA00014376"/>
    </source>
</evidence>
<evidence type="ECO:0000313" key="8">
    <source>
        <dbReference type="Proteomes" id="UP000295008"/>
    </source>
</evidence>
<accession>A0A4R1RKF4</accession>
<protein>
    <recommendedName>
        <fullName evidence="3 6">Flagellar basal body rod protein FlgB</fullName>
    </recommendedName>
</protein>
<dbReference type="NCBIfam" id="TIGR01396">
    <property type="entry name" value="FlgB"/>
    <property type="match status" value="1"/>
</dbReference>
<keyword evidence="7" id="KW-0969">Cilium</keyword>
<dbReference type="EMBL" id="SLUN01000015">
    <property type="protein sequence ID" value="TCL66536.1"/>
    <property type="molecule type" value="Genomic_DNA"/>
</dbReference>
<evidence type="ECO:0000256" key="5">
    <source>
        <dbReference type="ARBA" id="ARBA00024934"/>
    </source>
</evidence>
<sequence>MVLDFLNDPATRKLERSMDATVLRSQLLSHNIANANTPDYKRVDLDFASVLADTMNDGSSLPLTRTHPRHLPMAETSEAAPAFRVTREWRTSTRQDGNNVDVEFEMAQVAENTLHYQALGTSWKQQMSRLKMAIEGR</sequence>
<dbReference type="GO" id="GO:0071973">
    <property type="term" value="P:bacterial-type flagellum-dependent cell motility"/>
    <property type="evidence" value="ECO:0007669"/>
    <property type="project" value="InterPro"/>
</dbReference>
<evidence type="ECO:0000256" key="1">
    <source>
        <dbReference type="ARBA" id="ARBA00004117"/>
    </source>
</evidence>
<evidence type="ECO:0000313" key="7">
    <source>
        <dbReference type="EMBL" id="TCL66536.1"/>
    </source>
</evidence>
<comment type="similarity">
    <text evidence="2 6">Belongs to the flagella basal body rod proteins family.</text>
</comment>
<keyword evidence="7" id="KW-0282">Flagellum</keyword>
<dbReference type="RefSeq" id="WP_132014773.1">
    <property type="nucleotide sequence ID" value="NZ_SLUN01000015.1"/>
</dbReference>
<comment type="function">
    <text evidence="5 6">Structural component of flagellum, the bacterial motility apparatus. Part of the rod structure of flagellar basal body.</text>
</comment>
<proteinExistence type="inferred from homology"/>
<dbReference type="Proteomes" id="UP000295008">
    <property type="component" value="Unassembled WGS sequence"/>
</dbReference>
<dbReference type="InterPro" id="IPR006300">
    <property type="entry name" value="FlgB"/>
</dbReference>
<name>A0A4R1RKF4_HYDET</name>
<keyword evidence="7" id="KW-0966">Cell projection</keyword>
<dbReference type="PIRSF" id="PIRSF002889">
    <property type="entry name" value="Rod_FlgB"/>
    <property type="match status" value="1"/>
</dbReference>